<feature type="compositionally biased region" description="Pro residues" evidence="1">
    <location>
        <begin position="12"/>
        <end position="23"/>
    </location>
</feature>
<dbReference type="AlphaFoldDB" id="M8A6G6"/>
<evidence type="ECO:0000256" key="1">
    <source>
        <dbReference type="SAM" id="MobiDB-lite"/>
    </source>
</evidence>
<evidence type="ECO:0000313" key="2">
    <source>
        <dbReference type="EMBL" id="EMS60305.1"/>
    </source>
</evidence>
<feature type="region of interest" description="Disordered" evidence="1">
    <location>
        <begin position="1"/>
        <end position="23"/>
    </location>
</feature>
<dbReference type="EMBL" id="KD111298">
    <property type="protein sequence ID" value="EMS60305.1"/>
    <property type="molecule type" value="Genomic_DNA"/>
</dbReference>
<proteinExistence type="predicted"/>
<gene>
    <name evidence="2" type="ORF">TRIUR3_33903</name>
</gene>
<sequence length="77" mass="8464">MATTGSAHLSPAPHPPASPPPPPCRAPWWWTVTSHLDWIGELHPIRPPSSPLSASDSEHRVVHGNFQFSDTSHLCER</sequence>
<reference evidence="2" key="1">
    <citation type="journal article" date="2013" name="Nature">
        <title>Draft genome of the wheat A-genome progenitor Triticum urartu.</title>
        <authorList>
            <person name="Ling H.Q."/>
            <person name="Zhao S."/>
            <person name="Liu D."/>
            <person name="Wang J."/>
            <person name="Sun H."/>
            <person name="Zhang C."/>
            <person name="Fan H."/>
            <person name="Li D."/>
            <person name="Dong L."/>
            <person name="Tao Y."/>
            <person name="Gao C."/>
            <person name="Wu H."/>
            <person name="Li Y."/>
            <person name="Cui Y."/>
            <person name="Guo X."/>
            <person name="Zheng S."/>
            <person name="Wang B."/>
            <person name="Yu K."/>
            <person name="Liang Q."/>
            <person name="Yang W."/>
            <person name="Lou X."/>
            <person name="Chen J."/>
            <person name="Feng M."/>
            <person name="Jian J."/>
            <person name="Zhang X."/>
            <person name="Luo G."/>
            <person name="Jiang Y."/>
            <person name="Liu J."/>
            <person name="Wang Z."/>
            <person name="Sha Y."/>
            <person name="Zhang B."/>
            <person name="Wu H."/>
            <person name="Tang D."/>
            <person name="Shen Q."/>
            <person name="Xue P."/>
            <person name="Zou S."/>
            <person name="Wang X."/>
            <person name="Liu X."/>
            <person name="Wang F."/>
            <person name="Yang Y."/>
            <person name="An X."/>
            <person name="Dong Z."/>
            <person name="Zhang K."/>
            <person name="Zhang X."/>
            <person name="Luo M.C."/>
            <person name="Dvorak J."/>
            <person name="Tong Y."/>
            <person name="Wang J."/>
            <person name="Yang H."/>
            <person name="Li Z."/>
            <person name="Wang D."/>
            <person name="Zhang A."/>
            <person name="Wang J."/>
        </authorList>
    </citation>
    <scope>NUCLEOTIDE SEQUENCE</scope>
</reference>
<protein>
    <submittedName>
        <fullName evidence="2">Uncharacterized protein</fullName>
    </submittedName>
</protein>
<feature type="compositionally biased region" description="Low complexity" evidence="1">
    <location>
        <begin position="1"/>
        <end position="11"/>
    </location>
</feature>
<accession>M8A6G6</accession>
<organism evidence="2">
    <name type="scientific">Triticum urartu</name>
    <name type="common">Red wild einkorn</name>
    <name type="synonym">Crithodium urartu</name>
    <dbReference type="NCBI Taxonomy" id="4572"/>
    <lineage>
        <taxon>Eukaryota</taxon>
        <taxon>Viridiplantae</taxon>
        <taxon>Streptophyta</taxon>
        <taxon>Embryophyta</taxon>
        <taxon>Tracheophyta</taxon>
        <taxon>Spermatophyta</taxon>
        <taxon>Magnoliopsida</taxon>
        <taxon>Liliopsida</taxon>
        <taxon>Poales</taxon>
        <taxon>Poaceae</taxon>
        <taxon>BOP clade</taxon>
        <taxon>Pooideae</taxon>
        <taxon>Triticodae</taxon>
        <taxon>Triticeae</taxon>
        <taxon>Triticinae</taxon>
        <taxon>Triticum</taxon>
    </lineage>
</organism>
<name>M8A6G6_TRIUA</name>